<keyword evidence="2" id="KW-0677">Repeat</keyword>
<comment type="subcellular location">
    <subcellularLocation>
        <location evidence="1">Cell envelope</location>
    </subcellularLocation>
</comment>
<evidence type="ECO:0000259" key="6">
    <source>
        <dbReference type="PROSITE" id="PS50853"/>
    </source>
</evidence>
<evidence type="ECO:0000313" key="8">
    <source>
        <dbReference type="EMBL" id="RXE60665.1"/>
    </source>
</evidence>
<dbReference type="InterPro" id="IPR044060">
    <property type="entry name" value="Bacterial_rp_domain"/>
</dbReference>
<dbReference type="Pfam" id="PF00395">
    <property type="entry name" value="SLH"/>
    <property type="match status" value="3"/>
</dbReference>
<dbReference type="Gene3D" id="2.130.10.130">
    <property type="entry name" value="Integrin alpha, N-terminal"/>
    <property type="match status" value="1"/>
</dbReference>
<dbReference type="InterPro" id="IPR013783">
    <property type="entry name" value="Ig-like_fold"/>
</dbReference>
<feature type="domain" description="Ig-like" evidence="5">
    <location>
        <begin position="1088"/>
        <end position="1196"/>
    </location>
</feature>
<feature type="domain" description="SLH" evidence="7">
    <location>
        <begin position="2700"/>
        <end position="2763"/>
    </location>
</feature>
<dbReference type="InterPro" id="IPR007110">
    <property type="entry name" value="Ig-like_dom"/>
</dbReference>
<evidence type="ECO:0008006" key="10">
    <source>
        <dbReference type="Google" id="ProtNLM"/>
    </source>
</evidence>
<dbReference type="Gene3D" id="2.60.40.4270">
    <property type="entry name" value="Listeria-Bacteroides repeat domain"/>
    <property type="match status" value="1"/>
</dbReference>
<organism evidence="8 9">
    <name type="scientific">Acetivibrio mesophilus</name>
    <dbReference type="NCBI Taxonomy" id="2487273"/>
    <lineage>
        <taxon>Bacteria</taxon>
        <taxon>Bacillati</taxon>
        <taxon>Bacillota</taxon>
        <taxon>Clostridia</taxon>
        <taxon>Eubacteriales</taxon>
        <taxon>Oscillospiraceae</taxon>
        <taxon>Acetivibrio</taxon>
    </lineage>
</organism>
<feature type="region of interest" description="Disordered" evidence="3">
    <location>
        <begin position="2436"/>
        <end position="2485"/>
    </location>
</feature>
<evidence type="ECO:0000259" key="5">
    <source>
        <dbReference type="PROSITE" id="PS50835"/>
    </source>
</evidence>
<evidence type="ECO:0000256" key="3">
    <source>
        <dbReference type="SAM" id="MobiDB-lite"/>
    </source>
</evidence>
<dbReference type="InterPro" id="IPR036116">
    <property type="entry name" value="FN3_sf"/>
</dbReference>
<comment type="caution">
    <text evidence="8">The sequence shown here is derived from an EMBL/GenBank/DDBJ whole genome shotgun (WGS) entry which is preliminary data.</text>
</comment>
<feature type="signal peptide" evidence="4">
    <location>
        <begin position="1"/>
        <end position="30"/>
    </location>
</feature>
<dbReference type="Pfam" id="PF09479">
    <property type="entry name" value="Flg_new"/>
    <property type="match status" value="1"/>
</dbReference>
<dbReference type="Gene3D" id="2.60.40.10">
    <property type="entry name" value="Immunoglobulins"/>
    <property type="match status" value="2"/>
</dbReference>
<accession>A0A4Q0I9K4</accession>
<dbReference type="PROSITE" id="PS51272">
    <property type="entry name" value="SLH"/>
    <property type="match status" value="3"/>
</dbReference>
<feature type="domain" description="SLH" evidence="7">
    <location>
        <begin position="2764"/>
        <end position="2823"/>
    </location>
</feature>
<gene>
    <name evidence="8" type="ORF">EFD62_01730</name>
</gene>
<feature type="domain" description="Ig-like" evidence="5">
    <location>
        <begin position="2183"/>
        <end position="2266"/>
    </location>
</feature>
<dbReference type="PROSITE" id="PS50853">
    <property type="entry name" value="FN3"/>
    <property type="match status" value="1"/>
</dbReference>
<feature type="domain" description="Fibronectin type-III" evidence="6">
    <location>
        <begin position="969"/>
        <end position="1084"/>
    </location>
</feature>
<evidence type="ECO:0000256" key="4">
    <source>
        <dbReference type="SAM" id="SignalP"/>
    </source>
</evidence>
<sequence>MKRVKRILASALVFIMLLSMLQLNTITAFAAEEANAGDDGIDLSESDAFDALGIDTSDIPADVDLNSTDNPYGRNTFIQNPVYEVIVQDAEHGSLFGHNKPLGLRPIDVIIGANKDEDNQILEIPDEYKSGVVKTVAGHFNNNKDAKKANFVTVAINDVGNKAGAYLYFSKLKDSNPGKTKQLVAPGKLGILGQDESYYEGLGLMMHNYVQIAVGDYDGDGVDEVAVYVPESGNHRIDVYDLQIDDTYKPDDADNYFLKPERWDLAWSYKMGENLNMVSFATGDFNRDGVDDLAVSYGLLTPYQITDDRNNYVDSGIDKSTSSFKVFYGDRMNLFYSNVTLETPEKLVRASVTAKDLTGDGVPELVIGGNQESDIDQKDNVNFTHFNSRHLAIYTFSNATNKFDLLTSQNFNLFEKDEKGNYIYPFIASHRDNKKELFYSLPLLKANLAVGYFGGPVDVPYIYLDSLLFQYTEQGLKLVYSMDGHRADHSQGFYFPIYLEGNNMESRDFDKPRFYMEYDIVVGDMTGTGSETAAVLLNAPMFPKNNYKTAFKWVNDLMNKSKPNNSSDANLPEAVMVRFLSINPDKYDSNNIQDGCFFAYDYNCFYKPGIRYDPKGENNGQQLGLPLNRCASVVLCDTDEDTTYLSYTGQHEVIYSDPKVLAVLASTPYFKDLDRDDLSGSMMDSQTSYSSSKGSGSGSSDAVSFTLGAYVSGRLGSEVAWFEFDVSLSYGFSYEWVNRTTKEESVTYSTLAGQDTVVLYSIPVEVYYYNAYYPVKNSAGKIERYDKQTVTVNFPHKPAIKTIALDKYKKLTKDYPALPVIGDDVLTSTPGDPFSYPKSSTSFKNSIVYSGDWSGVDYGNGSTTQEISITDEHEETYTNSVSLEFKLGGGGKHKLGETSGGIVGSVGGDFSHSTFTSVGSSYSGTIFDLPAEAEPYGYYFAWKLLAYTTEINGVDVPVVSYLVTDVRRPPELPDDFAQDYSKTTSDSIGLSWSYPAGKSIAGFQIYRYYDFPEGSGSYEEDYIDASKYTSVTYDDNGKPVYHYEYLDEELAPYTEYYYQIQAIRSVVPPYSILSKPMKARTKLGKNEPTITLNGVQRSLVPEYDTDGNLIGTKENYTLQVYPDTASTVSVSVSEPINKTSKYQWQKKGEEGWTDIKGATSEQYRFSNSGYGHAGEYRCRVNYVYNDTENNAAYYITTYSDVFTVEYVMRQAQVISFAADDKSKTVSITLKSKHKNHFYAPTGTVTFRIEGKGYDQTFTAVLKPNTENYTSTATLNLASTGEDEYGANLLKGAYRISAFYSGSRVFQALDVEEKVYYVVGNSDGYFLNLDKNSYYYGDPIKFELLHVYSAGDNQVVVEPATNGAEYKFYYKNPKNDPIWLEDPSFKLDDKSFASTRTGTILVEVYINSVMVESCNFRVEPRPITIGFKGEFYKVYRNASPVELDDVVVKEGNLVFGDTINNLNVKFTYCDNLGKEIAINNDTLPGTYQVSVTSENTPNYAVTGESTNLYIMSTRYDLTIISEKLDGEIVGTVELVMPSSLKLDKGAVVTAATTNVNNQWHEASVIPGGTDLLFKASPQNGYRVVSWTVETPNVPPTTYMTDSNLFTFKTFASNTVVKVKFGYAQNRLYYTSSGIGGTVIPKYSGIKSGSIVQPGASLTFLAEPAQGYHFVEWILSGNTKSNFKGTIDPDTGKYSATITMGSKDTILTGVFERDSYTLDLSEGLVANYTTQDDTGSYVTKTAEGSITLRGDTEITVAPKPGYSAASGEWLVNGESVGTGLGSYTFVLKENTAVEVPVTRGSYKVSLEISPKDAGNKVKATANGIATDFSGGENISGGTKLVFTAQPARGYIFDHWTINGSEAGTDSVLTVPYLTRDILVEGVFVTDPVYHTATITAGNNGSLEYTVRYLGEGNESSFKGKIDAGRTVQLSVYSEDELSIMALTDDDYMLRSWMVNDEIIDKDVDNDVVDIVVDYASRMLSCSKITGDVNIKARFVPISVTELNFSAAEFGFISASYDGKEITSGTLISNGRKLVLTAEPVHDLAESRMVDYWTYNGEIIRNEDGTPFVGEVMEIGAFFGESMVDYKVFFTELVEHEINIDATDADVDYAASPSNYSQKTEDSGDVHYARQGSKITLVVTPDEGYRFDSITVNGTQYQPDEDGIFRLTVSPLTENLDIKAETTYLHTVTITPQDVAVEKGKSIEFTAAISGIDNPSQDVTWSVSGNTSSGTYISSDGKLTVGDDENATELKVTAISVADPDASADATVTVIEPIRVVTAVKITPETATVEKGKSLSFGAVVSGINNPSQDVTWSVSGNTSSGTYISSDGKLTVGDDETATELKVTATSVEDPNVSVDATVTVAILYTVIFSKNGGDTEANPGSMTVIAGESLGTLPKKPTRSGYTFMEWNTKADGSGIIFTGSTPVVSDTTVYAQWKKNTSDKGESKGGSGSSGGSSPSGGGSSTGEGSSPDDIVSPEDSVPAGDGNKVIVSDGKVTVISTIPSTVDQNGKATAEAPQEQMNSAVNKVITEAKQSGSTPIIEINVEAPTDSESVEIVIPKIILESIVASGLEAFTISTSIAEITFDADALSTMASEAVDDVRITISKKNAENLSEEARQLIGDRPVFDFGVISGDKVISQFGGYVTVAVPYTLKALEDVNAIVVYYINEIGKPEVVSNCVYAPSTGTISFTTNHFSRYAVGYNKVSFNDVPETAWYSKAVTFVAARGISVGTGDGNFSPDAKLTRGQFIVMLMKAYGIAPDMDPKDNFTDAKDTYYTGYLAAAKRLGISSGIGNNMFGPDREVSRQEMFTLLYNTLKSIGKLPEASAGQSLSSFADAGDIAPWAKEAMTYFVEVGYINGDNGKLFPTDTTTRAQMAQVLYNLFVK</sequence>
<protein>
    <recommendedName>
        <fullName evidence="10">Fibronectin type-III domain-containing protein</fullName>
    </recommendedName>
</protein>
<dbReference type="InterPro" id="IPR042229">
    <property type="entry name" value="Listeria/Bacterioides_rpt_sf"/>
</dbReference>
<dbReference type="RefSeq" id="WP_128705649.1">
    <property type="nucleotide sequence ID" value="NZ_RLII01000001.1"/>
</dbReference>
<dbReference type="EMBL" id="RLII01000001">
    <property type="protein sequence ID" value="RXE60665.1"/>
    <property type="molecule type" value="Genomic_DNA"/>
</dbReference>
<feature type="chain" id="PRO_5020576819" description="Fibronectin type-III domain-containing protein" evidence="4">
    <location>
        <begin position="31"/>
        <end position="2882"/>
    </location>
</feature>
<feature type="domain" description="SLH" evidence="7">
    <location>
        <begin position="2828"/>
        <end position="2882"/>
    </location>
</feature>
<dbReference type="OrthoDB" id="1703838at2"/>
<keyword evidence="9" id="KW-1185">Reference proteome</keyword>
<dbReference type="Pfam" id="PF18998">
    <property type="entry name" value="Flg_new_2"/>
    <property type="match status" value="4"/>
</dbReference>
<keyword evidence="4" id="KW-0732">Signal</keyword>
<name>A0A4Q0I9K4_9FIRM</name>
<dbReference type="InterPro" id="IPR001119">
    <property type="entry name" value="SLH_dom"/>
</dbReference>
<dbReference type="GO" id="GO:0030313">
    <property type="term" value="C:cell envelope"/>
    <property type="evidence" value="ECO:0007669"/>
    <property type="project" value="UniProtKB-SubCell"/>
</dbReference>
<evidence type="ECO:0000256" key="1">
    <source>
        <dbReference type="ARBA" id="ARBA00004196"/>
    </source>
</evidence>
<dbReference type="SUPFAM" id="SSF69318">
    <property type="entry name" value="Integrin alpha N-terminal domain"/>
    <property type="match status" value="1"/>
</dbReference>
<dbReference type="SUPFAM" id="SSF49265">
    <property type="entry name" value="Fibronectin type III"/>
    <property type="match status" value="1"/>
</dbReference>
<evidence type="ECO:0000259" key="7">
    <source>
        <dbReference type="PROSITE" id="PS51272"/>
    </source>
</evidence>
<feature type="domain" description="Ig-like" evidence="5">
    <location>
        <begin position="2270"/>
        <end position="2358"/>
    </location>
</feature>
<dbReference type="Proteomes" id="UP000289166">
    <property type="component" value="Unassembled WGS sequence"/>
</dbReference>
<proteinExistence type="predicted"/>
<feature type="compositionally biased region" description="Gly residues" evidence="3">
    <location>
        <begin position="2444"/>
        <end position="2462"/>
    </location>
</feature>
<dbReference type="InterPro" id="IPR013378">
    <property type="entry name" value="InlB-like_B-rpt"/>
</dbReference>
<reference evidence="9" key="1">
    <citation type="submission" date="2018-11" db="EMBL/GenBank/DDBJ databases">
        <title>Genome sequencing of a novel mesophilic and cellulolytic organism within the genus Hungateiclostridium.</title>
        <authorList>
            <person name="Rettenmaier R."/>
            <person name="Liebl W."/>
            <person name="Zverlov V."/>
        </authorList>
    </citation>
    <scope>NUCLEOTIDE SEQUENCE [LARGE SCALE GENOMIC DNA]</scope>
    <source>
        <strain evidence="9">N2K1</strain>
    </source>
</reference>
<evidence type="ECO:0000313" key="9">
    <source>
        <dbReference type="Proteomes" id="UP000289166"/>
    </source>
</evidence>
<dbReference type="PROSITE" id="PS50835">
    <property type="entry name" value="IG_LIKE"/>
    <property type="match status" value="3"/>
</dbReference>
<dbReference type="InterPro" id="IPR003961">
    <property type="entry name" value="FN3_dom"/>
</dbReference>
<evidence type="ECO:0000256" key="2">
    <source>
        <dbReference type="ARBA" id="ARBA00022737"/>
    </source>
</evidence>
<dbReference type="InterPro" id="IPR028994">
    <property type="entry name" value="Integrin_alpha_N"/>
</dbReference>
<dbReference type="Gene3D" id="2.60.40.1080">
    <property type="match status" value="1"/>
</dbReference>